<feature type="short sequence motif" description="Q motif" evidence="6">
    <location>
        <begin position="6"/>
        <end position="34"/>
    </location>
</feature>
<dbReference type="PANTHER" id="PTHR47959">
    <property type="entry name" value="ATP-DEPENDENT RNA HELICASE RHLE-RELATED"/>
    <property type="match status" value="1"/>
</dbReference>
<dbReference type="GO" id="GO:0005829">
    <property type="term" value="C:cytosol"/>
    <property type="evidence" value="ECO:0007669"/>
    <property type="project" value="TreeGrafter"/>
</dbReference>
<reference evidence="13" key="1">
    <citation type="journal article" date="2019" name="Int. J. Syst. Evol. Microbiol.">
        <title>The Global Catalogue of Microorganisms (GCM) 10K type strain sequencing project: providing services to taxonomists for standard genome sequencing and annotation.</title>
        <authorList>
            <consortium name="The Broad Institute Genomics Platform"/>
            <consortium name="The Broad Institute Genome Sequencing Center for Infectious Disease"/>
            <person name="Wu L."/>
            <person name="Ma J."/>
        </authorList>
    </citation>
    <scope>NUCLEOTIDE SEQUENCE [LARGE SCALE GENOMIC DNA]</scope>
    <source>
        <strain evidence="13">JCM 19134</strain>
    </source>
</reference>
<sequence>MSGPTPEFSALNLSATLLQALAAQELTHATEIQALAVPAVLNKRDIIASAATGSGKTLAFLLPIVQQLIAQPSPNTGCRALIMVPTRELAEQISNNLKALAKYTRTTFTLLTGGADFKFQASLLRKNPEIIIATPGRLSDHLRNNTTDLTDLEFWVLDEADRMLDMGFTEDIDRVAQALTDKHQTLMFSATLRHQQVARVAQHLLRDPERLELEHHNQVAAEVHHQFVLSDDVKFKQKALDKIIGSGEFKKVIVFTNTKSEANRLRGVLEYYGHQAGCLHGDMTQDQRREILLAFRRHKFTVLIATDVAARGLDIEKLDAVIHFDMARTPKDYVHRAGRTGRAGKPGTSIALIAPHEWNNKARAENVVGDGFEKRTLPGLTAKYKGPDKVKSSGRASGKKRDDKKSSDSKTTAKVKPKKRARDQANKGRPKRFGPAPKKESVSEGEARLGDGFSPFKKK</sequence>
<feature type="domain" description="DEAD-box RNA helicase Q" evidence="11">
    <location>
        <begin position="6"/>
        <end position="34"/>
    </location>
</feature>
<dbReference type="CDD" id="cd18787">
    <property type="entry name" value="SF2_C_DEAD"/>
    <property type="match status" value="1"/>
</dbReference>
<evidence type="ECO:0000256" key="4">
    <source>
        <dbReference type="ARBA" id="ARBA00022840"/>
    </source>
</evidence>
<dbReference type="CDD" id="cd00268">
    <property type="entry name" value="DEADc"/>
    <property type="match status" value="1"/>
</dbReference>
<dbReference type="PROSITE" id="PS00039">
    <property type="entry name" value="DEAD_ATP_HELICASE"/>
    <property type="match status" value="1"/>
</dbReference>
<dbReference type="EMBL" id="BAABLX010000007">
    <property type="protein sequence ID" value="GAA4935309.1"/>
    <property type="molecule type" value="Genomic_DNA"/>
</dbReference>
<evidence type="ECO:0000256" key="7">
    <source>
        <dbReference type="RuleBase" id="RU000492"/>
    </source>
</evidence>
<evidence type="ECO:0000256" key="8">
    <source>
        <dbReference type="SAM" id="MobiDB-lite"/>
    </source>
</evidence>
<feature type="domain" description="Helicase ATP-binding" evidence="9">
    <location>
        <begin position="37"/>
        <end position="210"/>
    </location>
</feature>
<evidence type="ECO:0000256" key="3">
    <source>
        <dbReference type="ARBA" id="ARBA00022806"/>
    </source>
</evidence>
<evidence type="ECO:0000256" key="1">
    <source>
        <dbReference type="ARBA" id="ARBA00022741"/>
    </source>
</evidence>
<dbReference type="AlphaFoldDB" id="A0AAV3TZ97"/>
<dbReference type="GO" id="GO:0016787">
    <property type="term" value="F:hydrolase activity"/>
    <property type="evidence" value="ECO:0007669"/>
    <property type="project" value="UniProtKB-KW"/>
</dbReference>
<dbReference type="InterPro" id="IPR001650">
    <property type="entry name" value="Helicase_C-like"/>
</dbReference>
<evidence type="ECO:0000259" key="11">
    <source>
        <dbReference type="PROSITE" id="PS51195"/>
    </source>
</evidence>
<dbReference type="PROSITE" id="PS51194">
    <property type="entry name" value="HELICASE_CTER"/>
    <property type="match status" value="1"/>
</dbReference>
<dbReference type="GO" id="GO:0003676">
    <property type="term" value="F:nucleic acid binding"/>
    <property type="evidence" value="ECO:0007669"/>
    <property type="project" value="InterPro"/>
</dbReference>
<dbReference type="GO" id="GO:0005524">
    <property type="term" value="F:ATP binding"/>
    <property type="evidence" value="ECO:0007669"/>
    <property type="project" value="UniProtKB-KW"/>
</dbReference>
<feature type="compositionally biased region" description="Basic and acidic residues" evidence="8">
    <location>
        <begin position="437"/>
        <end position="449"/>
    </location>
</feature>
<keyword evidence="4 7" id="KW-0067">ATP-binding</keyword>
<comment type="similarity">
    <text evidence="5 7">Belongs to the DEAD box helicase family.</text>
</comment>
<organism evidence="12 13">
    <name type="scientific">Halioxenophilus aromaticivorans</name>
    <dbReference type="NCBI Taxonomy" id="1306992"/>
    <lineage>
        <taxon>Bacteria</taxon>
        <taxon>Pseudomonadati</taxon>
        <taxon>Pseudomonadota</taxon>
        <taxon>Gammaproteobacteria</taxon>
        <taxon>Alteromonadales</taxon>
        <taxon>Alteromonadaceae</taxon>
        <taxon>Halioxenophilus</taxon>
    </lineage>
</organism>
<evidence type="ECO:0000256" key="6">
    <source>
        <dbReference type="PROSITE-ProRule" id="PRU00552"/>
    </source>
</evidence>
<dbReference type="RefSeq" id="WP_345418252.1">
    <property type="nucleotide sequence ID" value="NZ_AP031496.1"/>
</dbReference>
<evidence type="ECO:0000259" key="9">
    <source>
        <dbReference type="PROSITE" id="PS51192"/>
    </source>
</evidence>
<evidence type="ECO:0000313" key="12">
    <source>
        <dbReference type="EMBL" id="GAA4935309.1"/>
    </source>
</evidence>
<protein>
    <submittedName>
        <fullName evidence="12">DEAD/DEAH box helicase</fullName>
    </submittedName>
</protein>
<feature type="compositionally biased region" description="Basic and acidic residues" evidence="8">
    <location>
        <begin position="399"/>
        <end position="408"/>
    </location>
</feature>
<evidence type="ECO:0000256" key="5">
    <source>
        <dbReference type="ARBA" id="ARBA00038437"/>
    </source>
</evidence>
<dbReference type="PROSITE" id="PS51195">
    <property type="entry name" value="Q_MOTIF"/>
    <property type="match status" value="1"/>
</dbReference>
<dbReference type="InterPro" id="IPR044742">
    <property type="entry name" value="DEAD/DEAH_RhlB"/>
</dbReference>
<dbReference type="SUPFAM" id="SSF52540">
    <property type="entry name" value="P-loop containing nucleoside triphosphate hydrolases"/>
    <property type="match status" value="1"/>
</dbReference>
<keyword evidence="2 7" id="KW-0378">Hydrolase</keyword>
<dbReference type="InterPro" id="IPR027417">
    <property type="entry name" value="P-loop_NTPase"/>
</dbReference>
<keyword evidence="13" id="KW-1185">Reference proteome</keyword>
<feature type="domain" description="Helicase C-terminal" evidence="10">
    <location>
        <begin position="239"/>
        <end position="388"/>
    </location>
</feature>
<dbReference type="Gene3D" id="3.40.50.300">
    <property type="entry name" value="P-loop containing nucleotide triphosphate hydrolases"/>
    <property type="match status" value="2"/>
</dbReference>
<dbReference type="InterPro" id="IPR014001">
    <property type="entry name" value="Helicase_ATP-bd"/>
</dbReference>
<dbReference type="SMART" id="SM00490">
    <property type="entry name" value="HELICc"/>
    <property type="match status" value="1"/>
</dbReference>
<dbReference type="PANTHER" id="PTHR47959:SF17">
    <property type="entry name" value="ATP-DEPENDENT RNA HELICASE DEAD BOX FAMILY"/>
    <property type="match status" value="1"/>
</dbReference>
<evidence type="ECO:0000313" key="13">
    <source>
        <dbReference type="Proteomes" id="UP001409585"/>
    </source>
</evidence>
<gene>
    <name evidence="12" type="ORF">GCM10025791_10850</name>
</gene>
<dbReference type="InterPro" id="IPR000629">
    <property type="entry name" value="RNA-helicase_DEAD-box_CS"/>
</dbReference>
<dbReference type="InterPro" id="IPR014014">
    <property type="entry name" value="RNA_helicase_DEAD_Q_motif"/>
</dbReference>
<dbReference type="Pfam" id="PF00271">
    <property type="entry name" value="Helicase_C"/>
    <property type="match status" value="1"/>
</dbReference>
<dbReference type="Proteomes" id="UP001409585">
    <property type="component" value="Unassembled WGS sequence"/>
</dbReference>
<keyword evidence="1 7" id="KW-0547">Nucleotide-binding</keyword>
<keyword evidence="3 7" id="KW-0347">Helicase</keyword>
<dbReference type="InterPro" id="IPR050079">
    <property type="entry name" value="DEAD_box_RNA_helicase"/>
</dbReference>
<name>A0AAV3TZ97_9ALTE</name>
<comment type="caution">
    <text evidence="12">The sequence shown here is derived from an EMBL/GenBank/DDBJ whole genome shotgun (WGS) entry which is preliminary data.</text>
</comment>
<dbReference type="GO" id="GO:0003724">
    <property type="term" value="F:RNA helicase activity"/>
    <property type="evidence" value="ECO:0007669"/>
    <property type="project" value="InterPro"/>
</dbReference>
<dbReference type="InterPro" id="IPR011545">
    <property type="entry name" value="DEAD/DEAH_box_helicase_dom"/>
</dbReference>
<dbReference type="SMART" id="SM00487">
    <property type="entry name" value="DEXDc"/>
    <property type="match status" value="1"/>
</dbReference>
<evidence type="ECO:0000259" key="10">
    <source>
        <dbReference type="PROSITE" id="PS51194"/>
    </source>
</evidence>
<feature type="region of interest" description="Disordered" evidence="8">
    <location>
        <begin position="378"/>
        <end position="459"/>
    </location>
</feature>
<dbReference type="PROSITE" id="PS51192">
    <property type="entry name" value="HELICASE_ATP_BIND_1"/>
    <property type="match status" value="1"/>
</dbReference>
<proteinExistence type="inferred from homology"/>
<dbReference type="Pfam" id="PF00270">
    <property type="entry name" value="DEAD"/>
    <property type="match status" value="1"/>
</dbReference>
<accession>A0AAV3TZ97</accession>
<evidence type="ECO:0000256" key="2">
    <source>
        <dbReference type="ARBA" id="ARBA00022801"/>
    </source>
</evidence>